<dbReference type="SMART" id="SM00452">
    <property type="entry name" value="STI"/>
    <property type="match status" value="1"/>
</dbReference>
<dbReference type="GO" id="GO:0004866">
    <property type="term" value="F:endopeptidase inhibitor activity"/>
    <property type="evidence" value="ECO:0007669"/>
    <property type="project" value="InterPro"/>
</dbReference>
<proteinExistence type="predicted"/>
<feature type="chain" id="PRO_5042071017" evidence="1">
    <location>
        <begin position="29"/>
        <end position="220"/>
    </location>
</feature>
<dbReference type="PANTHER" id="PTHR33107">
    <property type="entry name" value="KUNITZ TRYPSIN INHIBITOR 2"/>
    <property type="match status" value="1"/>
</dbReference>
<organism evidence="2 3">
    <name type="scientific">Papaver atlanticum</name>
    <dbReference type="NCBI Taxonomy" id="357466"/>
    <lineage>
        <taxon>Eukaryota</taxon>
        <taxon>Viridiplantae</taxon>
        <taxon>Streptophyta</taxon>
        <taxon>Embryophyta</taxon>
        <taxon>Tracheophyta</taxon>
        <taxon>Spermatophyta</taxon>
        <taxon>Magnoliopsida</taxon>
        <taxon>Ranunculales</taxon>
        <taxon>Papaveraceae</taxon>
        <taxon>Papaveroideae</taxon>
        <taxon>Papaver</taxon>
    </lineage>
</organism>
<dbReference type="EMBL" id="JAJJMB010012638">
    <property type="protein sequence ID" value="KAI3875004.1"/>
    <property type="molecule type" value="Genomic_DNA"/>
</dbReference>
<accession>A0AAD4S948</accession>
<evidence type="ECO:0000313" key="2">
    <source>
        <dbReference type="EMBL" id="KAI3875004.1"/>
    </source>
</evidence>
<dbReference type="InterPro" id="IPR002160">
    <property type="entry name" value="Prot_inh_Kunz-lg"/>
</dbReference>
<dbReference type="PRINTS" id="PR00291">
    <property type="entry name" value="KUNITZINHBTR"/>
</dbReference>
<comment type="caution">
    <text evidence="2">The sequence shown here is derived from an EMBL/GenBank/DDBJ whole genome shotgun (WGS) entry which is preliminary data.</text>
</comment>
<dbReference type="AlphaFoldDB" id="A0AAD4S948"/>
<name>A0AAD4S948_9MAGN</name>
<sequence length="220" mass="24395">MKTITTFLLLASPFLFFAFCIQLSAVSADIAVDDYVRAINGKALRTRVEYYILPVNRGRGGGLALDKKLNGTQCPLEVVQEQTEVSNGLPVTFTSVDPKAKLVRISTDLNVKFSAMSICVQSMVWRLAEFDEPAQQRFIEMSGVEGNPGPATAANWFKIEKDGDSKDYKLVFCPSVCNFCRFACRNVGIYIGGDGVRRLALVNFDAEPFKIMFKKVSSTY</sequence>
<dbReference type="Pfam" id="PF00197">
    <property type="entry name" value="Kunitz_legume"/>
    <property type="match status" value="1"/>
</dbReference>
<dbReference type="CDD" id="cd23375">
    <property type="entry name" value="beta-trefoil_STI_VvMLP-like"/>
    <property type="match status" value="1"/>
</dbReference>
<dbReference type="Proteomes" id="UP001202328">
    <property type="component" value="Unassembled WGS sequence"/>
</dbReference>
<evidence type="ECO:0000313" key="3">
    <source>
        <dbReference type="Proteomes" id="UP001202328"/>
    </source>
</evidence>
<dbReference type="PANTHER" id="PTHR33107:SF5">
    <property type="entry name" value="KUNITZ TRYPSIN INHIBITOR 5"/>
    <property type="match status" value="1"/>
</dbReference>
<reference evidence="2" key="1">
    <citation type="submission" date="2022-04" db="EMBL/GenBank/DDBJ databases">
        <title>A functionally conserved STORR gene fusion in Papaver species that diverged 16.8 million years ago.</title>
        <authorList>
            <person name="Catania T."/>
        </authorList>
    </citation>
    <scope>NUCLEOTIDE SEQUENCE</scope>
    <source>
        <strain evidence="2">S-188037</strain>
    </source>
</reference>
<protein>
    <submittedName>
        <fullName evidence="2">Uncharacterized protein</fullName>
    </submittedName>
</protein>
<feature type="signal peptide" evidence="1">
    <location>
        <begin position="1"/>
        <end position="28"/>
    </location>
</feature>
<evidence type="ECO:0000256" key="1">
    <source>
        <dbReference type="SAM" id="SignalP"/>
    </source>
</evidence>
<dbReference type="Gene3D" id="2.80.10.50">
    <property type="match status" value="1"/>
</dbReference>
<keyword evidence="3" id="KW-1185">Reference proteome</keyword>
<gene>
    <name evidence="2" type="ORF">MKW98_019577</name>
</gene>
<dbReference type="InterPro" id="IPR011065">
    <property type="entry name" value="Kunitz_inhibitor_STI-like_sf"/>
</dbReference>
<dbReference type="SUPFAM" id="SSF50386">
    <property type="entry name" value="STI-like"/>
    <property type="match status" value="1"/>
</dbReference>
<keyword evidence="1" id="KW-0732">Signal</keyword>